<comment type="similarity">
    <text evidence="2">Belongs to the beta-class carbonic anhydrase family.</text>
</comment>
<feature type="transmembrane region" description="Helical" evidence="7">
    <location>
        <begin position="25"/>
        <end position="44"/>
    </location>
</feature>
<evidence type="ECO:0000313" key="9">
    <source>
        <dbReference type="EMBL" id="TWT66616.1"/>
    </source>
</evidence>
<organism evidence="9 10">
    <name type="scientific">Allorhodopirellula solitaria</name>
    <dbReference type="NCBI Taxonomy" id="2527987"/>
    <lineage>
        <taxon>Bacteria</taxon>
        <taxon>Pseudomonadati</taxon>
        <taxon>Planctomycetota</taxon>
        <taxon>Planctomycetia</taxon>
        <taxon>Pirellulales</taxon>
        <taxon>Pirellulaceae</taxon>
        <taxon>Allorhodopirellula</taxon>
    </lineage>
</organism>
<keyword evidence="5 7" id="KW-0472">Membrane</keyword>
<feature type="domain" description="SLC26A/SulP transporter" evidence="8">
    <location>
        <begin position="23"/>
        <end position="406"/>
    </location>
</feature>
<dbReference type="Gene3D" id="3.40.1050.10">
    <property type="entry name" value="Carbonic anhydrase"/>
    <property type="match status" value="1"/>
</dbReference>
<dbReference type="GO" id="GO:0008270">
    <property type="term" value="F:zinc ion binding"/>
    <property type="evidence" value="ECO:0007669"/>
    <property type="project" value="InterPro"/>
</dbReference>
<dbReference type="Pfam" id="PF00916">
    <property type="entry name" value="Sulfate_transp"/>
    <property type="match status" value="1"/>
</dbReference>
<dbReference type="AlphaFoldDB" id="A0A5C5XTL4"/>
<feature type="binding site" evidence="6">
    <location>
        <position position="590"/>
    </location>
    <ligand>
        <name>Zn(2+)</name>
        <dbReference type="ChEBI" id="CHEBI:29105"/>
    </ligand>
</feature>
<keyword evidence="9" id="KW-0456">Lyase</keyword>
<proteinExistence type="inferred from homology"/>
<reference evidence="9 10" key="1">
    <citation type="submission" date="2019-02" db="EMBL/GenBank/DDBJ databases">
        <title>Deep-cultivation of Planctomycetes and their phenomic and genomic characterization uncovers novel biology.</title>
        <authorList>
            <person name="Wiegand S."/>
            <person name="Jogler M."/>
            <person name="Boedeker C."/>
            <person name="Pinto D."/>
            <person name="Vollmers J."/>
            <person name="Rivas-Marin E."/>
            <person name="Kohn T."/>
            <person name="Peeters S.H."/>
            <person name="Heuer A."/>
            <person name="Rast P."/>
            <person name="Oberbeckmann S."/>
            <person name="Bunk B."/>
            <person name="Jeske O."/>
            <person name="Meyerdierks A."/>
            <person name="Storesund J.E."/>
            <person name="Kallscheuer N."/>
            <person name="Luecker S."/>
            <person name="Lage O.M."/>
            <person name="Pohl T."/>
            <person name="Merkel B.J."/>
            <person name="Hornburger P."/>
            <person name="Mueller R.-W."/>
            <person name="Bruemmer F."/>
            <person name="Labrenz M."/>
            <person name="Spormann A.M."/>
            <person name="Op Den Camp H."/>
            <person name="Overmann J."/>
            <person name="Amann R."/>
            <person name="Jetten M.S.M."/>
            <person name="Mascher T."/>
            <person name="Medema M.H."/>
            <person name="Devos D.P."/>
            <person name="Kaster A.-K."/>
            <person name="Ovreas L."/>
            <person name="Rohde M."/>
            <person name="Galperin M.Y."/>
            <person name="Jogler C."/>
        </authorList>
    </citation>
    <scope>NUCLEOTIDE SEQUENCE [LARGE SCALE GENOMIC DNA]</scope>
    <source>
        <strain evidence="9 10">CA85</strain>
    </source>
</reference>
<feature type="transmembrane region" description="Helical" evidence="7">
    <location>
        <begin position="402"/>
        <end position="432"/>
    </location>
</feature>
<dbReference type="EC" id="4.2.1.1" evidence="9"/>
<feature type="transmembrane region" description="Helical" evidence="7">
    <location>
        <begin position="209"/>
        <end position="229"/>
    </location>
</feature>
<accession>A0A5C5XTL4</accession>
<evidence type="ECO:0000313" key="10">
    <source>
        <dbReference type="Proteomes" id="UP000318053"/>
    </source>
</evidence>
<feature type="binding site" evidence="6">
    <location>
        <position position="643"/>
    </location>
    <ligand>
        <name>Zn(2+)</name>
        <dbReference type="ChEBI" id="CHEBI:29105"/>
    </ligand>
</feature>
<feature type="transmembrane region" description="Helical" evidence="7">
    <location>
        <begin position="343"/>
        <end position="361"/>
    </location>
</feature>
<dbReference type="Proteomes" id="UP000318053">
    <property type="component" value="Unassembled WGS sequence"/>
</dbReference>
<dbReference type="InterPro" id="IPR001902">
    <property type="entry name" value="SLC26A/SulP_fam"/>
</dbReference>
<keyword evidence="10" id="KW-1185">Reference proteome</keyword>
<dbReference type="SUPFAM" id="SSF53056">
    <property type="entry name" value="beta-carbonic anhydrase, cab"/>
    <property type="match status" value="1"/>
</dbReference>
<evidence type="ECO:0000256" key="4">
    <source>
        <dbReference type="ARBA" id="ARBA00022989"/>
    </source>
</evidence>
<protein>
    <submittedName>
        <fullName evidence="9">Carbonic anhydrase 2</fullName>
        <ecNumber evidence="9">4.2.1.1</ecNumber>
    </submittedName>
</protein>
<dbReference type="SMART" id="SM00947">
    <property type="entry name" value="Pro_CA"/>
    <property type="match status" value="1"/>
</dbReference>
<feature type="transmembrane region" description="Helical" evidence="7">
    <location>
        <begin position="173"/>
        <end position="197"/>
    </location>
</feature>
<evidence type="ECO:0000256" key="1">
    <source>
        <dbReference type="ARBA" id="ARBA00004141"/>
    </source>
</evidence>
<dbReference type="InterPro" id="IPR036874">
    <property type="entry name" value="Carbonic_anhydrase_sf"/>
</dbReference>
<feature type="transmembrane region" description="Helical" evidence="7">
    <location>
        <begin position="368"/>
        <end position="390"/>
    </location>
</feature>
<feature type="binding site" evidence="6">
    <location>
        <position position="646"/>
    </location>
    <ligand>
        <name>Zn(2+)</name>
        <dbReference type="ChEBI" id="CHEBI:29105"/>
    </ligand>
</feature>
<feature type="transmembrane region" description="Helical" evidence="7">
    <location>
        <begin position="51"/>
        <end position="71"/>
    </location>
</feature>
<evidence type="ECO:0000259" key="8">
    <source>
        <dbReference type="Pfam" id="PF00916"/>
    </source>
</evidence>
<comment type="subcellular location">
    <subcellularLocation>
        <location evidence="1">Membrane</location>
        <topology evidence="1">Multi-pass membrane protein</topology>
    </subcellularLocation>
</comment>
<dbReference type="InterPro" id="IPR001765">
    <property type="entry name" value="Carbonic_anhydrase"/>
</dbReference>
<dbReference type="RefSeq" id="WP_146391690.1">
    <property type="nucleotide sequence ID" value="NZ_SJPK01000005.1"/>
</dbReference>
<sequence>MPTQNPTTQTDTSSGTVASSVVHDLIAGLVVFLVALPLCLGIALASGAELFSGLLAGIVGGLVVAVVSGSHTSVSGPAAGLTAIVAAQITSLGSFQAFLLSVAIAGLIQIGFGIAKGGALSAFFPSSVIKGLLAAIGVILILKQIPHVFGHDLNPEGDMSFFQPDGETTFSELFATLAGSIHGGATVVGLLSVALLLIWDRVEVLKKSLVPAPLLVVLMGVALSVWFGGWGENWAITGNHLVEIPIAKSISEFAGFLTLPDFTQFGNPAIYVAAVTIAVVASLETLLNLEAVDKIDRQKRSSPASRELVAQGCGNVVCGMIGGLPVTSVIVRGSVNVNSGSRTKLSAIFHGLLLLLSVALMPQYLNMIPLSALAAILLVTGFKLASPALFKQMSNEGRYQFIPFIVTVVAIVMTDLLIGVLIGLAVAILFILNSNLRRPIRRTVESSREGDVTHVELANQVSFLNRAAIQGIVDEAKPGSRFTFDARQSDYIDPDVLSLIRDFADTTGPARDVLVNLVGFKDKYQLNDTAQFASHTTQELKENMTPDEVIETMREGNRRFVTGNRLNRDLSRQVYATAGGQNPFAAVLSCIDSRVPTELVFDLGVGDIFSVRVAGNVIGTKSLGSLEYAVGVSKVKLVVVLGHTNCGAVTAAVKLLASGEGAESATGCQHLQPIVDEIAPSVSKGSTDSIDRLSSEELESYVDGVAERNVLHTVDQVLERSRVIRSAAEGEQIRVVGALYDVRSGTVRFLSDEFTEPADEPVRKSFEDSSH</sequence>
<dbReference type="GO" id="GO:0055085">
    <property type="term" value="P:transmembrane transport"/>
    <property type="evidence" value="ECO:0007669"/>
    <property type="project" value="InterPro"/>
</dbReference>
<evidence type="ECO:0000256" key="2">
    <source>
        <dbReference type="ARBA" id="ARBA00006217"/>
    </source>
</evidence>
<evidence type="ECO:0000256" key="5">
    <source>
        <dbReference type="ARBA" id="ARBA00023136"/>
    </source>
</evidence>
<feature type="binding site" evidence="6">
    <location>
        <position position="592"/>
    </location>
    <ligand>
        <name>Zn(2+)</name>
        <dbReference type="ChEBI" id="CHEBI:29105"/>
    </ligand>
</feature>
<dbReference type="OrthoDB" id="9769739at2"/>
<name>A0A5C5XTL4_9BACT</name>
<dbReference type="PANTHER" id="PTHR11814">
    <property type="entry name" value="SULFATE TRANSPORTER"/>
    <property type="match status" value="1"/>
</dbReference>
<dbReference type="InterPro" id="IPR011547">
    <property type="entry name" value="SLC26A/SulP_dom"/>
</dbReference>
<keyword evidence="3 7" id="KW-0812">Transmembrane</keyword>
<comment type="cofactor">
    <cofactor evidence="6">
        <name>Zn(2+)</name>
        <dbReference type="ChEBI" id="CHEBI:29105"/>
    </cofactor>
    <text evidence="6">Binds 1 zinc ion per subunit.</text>
</comment>
<keyword evidence="6" id="KW-0479">Metal-binding</keyword>
<dbReference type="EMBL" id="SJPK01000005">
    <property type="protein sequence ID" value="TWT66616.1"/>
    <property type="molecule type" value="Genomic_DNA"/>
</dbReference>
<gene>
    <name evidence="9" type="primary">mtcA2</name>
    <name evidence="9" type="ORF">CA85_27130</name>
</gene>
<dbReference type="GO" id="GO:0004089">
    <property type="term" value="F:carbonate dehydratase activity"/>
    <property type="evidence" value="ECO:0007669"/>
    <property type="project" value="UniProtKB-EC"/>
</dbReference>
<feature type="transmembrane region" description="Helical" evidence="7">
    <location>
        <begin position="120"/>
        <end position="142"/>
    </location>
</feature>
<feature type="transmembrane region" description="Helical" evidence="7">
    <location>
        <begin position="269"/>
        <end position="287"/>
    </location>
</feature>
<comment type="caution">
    <text evidence="9">The sequence shown here is derived from an EMBL/GenBank/DDBJ whole genome shotgun (WGS) entry which is preliminary data.</text>
</comment>
<feature type="transmembrane region" description="Helical" evidence="7">
    <location>
        <begin position="83"/>
        <end position="108"/>
    </location>
</feature>
<keyword evidence="4 7" id="KW-1133">Transmembrane helix</keyword>
<evidence type="ECO:0000256" key="6">
    <source>
        <dbReference type="PIRSR" id="PIRSR601765-1"/>
    </source>
</evidence>
<evidence type="ECO:0000256" key="7">
    <source>
        <dbReference type="SAM" id="Phobius"/>
    </source>
</evidence>
<dbReference type="GO" id="GO:0016020">
    <property type="term" value="C:membrane"/>
    <property type="evidence" value="ECO:0007669"/>
    <property type="project" value="UniProtKB-SubCell"/>
</dbReference>
<keyword evidence="6" id="KW-0862">Zinc</keyword>
<evidence type="ECO:0000256" key="3">
    <source>
        <dbReference type="ARBA" id="ARBA00022692"/>
    </source>
</evidence>
<dbReference type="Pfam" id="PF00484">
    <property type="entry name" value="Pro_CA"/>
    <property type="match status" value="1"/>
</dbReference>